<evidence type="ECO:0000313" key="3">
    <source>
        <dbReference type="Proteomes" id="UP001066276"/>
    </source>
</evidence>
<keyword evidence="3" id="KW-1185">Reference proteome</keyword>
<evidence type="ECO:0000256" key="1">
    <source>
        <dbReference type="SAM" id="MobiDB-lite"/>
    </source>
</evidence>
<protein>
    <submittedName>
        <fullName evidence="2">Uncharacterized protein</fullName>
    </submittedName>
</protein>
<evidence type="ECO:0000313" key="2">
    <source>
        <dbReference type="EMBL" id="KAJ1156843.1"/>
    </source>
</evidence>
<accession>A0AAV7S1C7</accession>
<dbReference type="AlphaFoldDB" id="A0AAV7S1C7"/>
<dbReference type="Proteomes" id="UP001066276">
    <property type="component" value="Chromosome 5"/>
</dbReference>
<feature type="compositionally biased region" description="Basic and acidic residues" evidence="1">
    <location>
        <begin position="111"/>
        <end position="121"/>
    </location>
</feature>
<reference evidence="2" key="1">
    <citation type="journal article" date="2022" name="bioRxiv">
        <title>Sequencing and chromosome-scale assembly of the giantPleurodeles waltlgenome.</title>
        <authorList>
            <person name="Brown T."/>
            <person name="Elewa A."/>
            <person name="Iarovenko S."/>
            <person name="Subramanian E."/>
            <person name="Araus A.J."/>
            <person name="Petzold A."/>
            <person name="Susuki M."/>
            <person name="Suzuki K.-i.T."/>
            <person name="Hayashi T."/>
            <person name="Toyoda A."/>
            <person name="Oliveira C."/>
            <person name="Osipova E."/>
            <person name="Leigh N.D."/>
            <person name="Simon A."/>
            <person name="Yun M.H."/>
        </authorList>
    </citation>
    <scope>NUCLEOTIDE SEQUENCE</scope>
    <source>
        <strain evidence="2">20211129_DDA</strain>
        <tissue evidence="2">Liver</tissue>
    </source>
</reference>
<feature type="compositionally biased region" description="Polar residues" evidence="1">
    <location>
        <begin position="44"/>
        <end position="71"/>
    </location>
</feature>
<feature type="compositionally biased region" description="Basic and acidic residues" evidence="1">
    <location>
        <begin position="139"/>
        <end position="158"/>
    </location>
</feature>
<proteinExistence type="predicted"/>
<gene>
    <name evidence="2" type="ORF">NDU88_009560</name>
</gene>
<sequence>MVPKNSRNLGEKGEGTQARAKKPNGEMAHGTRRPTPTLRKPSGKLSTGTSKEAKSSVTPLSSLGGSKTQPMITGFWKGGSQEDSLVHNVAPQADTQTILSEKLGANRVGKLHPDDVSKEKYSPLNWLQPPEVLDAPEIELPKGEKDLSRSLEYAEKHTLSGGNGQLGFEE</sequence>
<feature type="region of interest" description="Disordered" evidence="1">
    <location>
        <begin position="139"/>
        <end position="170"/>
    </location>
</feature>
<comment type="caution">
    <text evidence="2">The sequence shown here is derived from an EMBL/GenBank/DDBJ whole genome shotgun (WGS) entry which is preliminary data.</text>
</comment>
<feature type="compositionally biased region" description="Gly residues" evidence="1">
    <location>
        <begin position="161"/>
        <end position="170"/>
    </location>
</feature>
<feature type="region of interest" description="Disordered" evidence="1">
    <location>
        <begin position="1"/>
        <end position="79"/>
    </location>
</feature>
<feature type="region of interest" description="Disordered" evidence="1">
    <location>
        <begin position="97"/>
        <end position="123"/>
    </location>
</feature>
<name>A0AAV7S1C7_PLEWA</name>
<dbReference type="EMBL" id="JANPWB010000009">
    <property type="protein sequence ID" value="KAJ1156843.1"/>
    <property type="molecule type" value="Genomic_DNA"/>
</dbReference>
<organism evidence="2 3">
    <name type="scientific">Pleurodeles waltl</name>
    <name type="common">Iberian ribbed newt</name>
    <dbReference type="NCBI Taxonomy" id="8319"/>
    <lineage>
        <taxon>Eukaryota</taxon>
        <taxon>Metazoa</taxon>
        <taxon>Chordata</taxon>
        <taxon>Craniata</taxon>
        <taxon>Vertebrata</taxon>
        <taxon>Euteleostomi</taxon>
        <taxon>Amphibia</taxon>
        <taxon>Batrachia</taxon>
        <taxon>Caudata</taxon>
        <taxon>Salamandroidea</taxon>
        <taxon>Salamandridae</taxon>
        <taxon>Pleurodelinae</taxon>
        <taxon>Pleurodeles</taxon>
    </lineage>
</organism>